<feature type="transmembrane region" description="Helical" evidence="1">
    <location>
        <begin position="30"/>
        <end position="47"/>
    </location>
</feature>
<accession>A0A284VLL3</accession>
<feature type="transmembrane region" description="Helical" evidence="1">
    <location>
        <begin position="7"/>
        <end position="24"/>
    </location>
</feature>
<dbReference type="InterPro" id="IPR003675">
    <property type="entry name" value="Rce1/LyrA-like_dom"/>
</dbReference>
<gene>
    <name evidence="3" type="ORF">MNV_1670004</name>
</gene>
<keyword evidence="4" id="KW-1185">Reference proteome</keyword>
<dbReference type="GO" id="GO:0080120">
    <property type="term" value="P:CAAX-box protein maturation"/>
    <property type="evidence" value="ECO:0007669"/>
    <property type="project" value="UniProtKB-ARBA"/>
</dbReference>
<feature type="domain" description="CAAX prenyl protease 2/Lysostaphin resistance protein A-like" evidence="2">
    <location>
        <begin position="91"/>
        <end position="189"/>
    </location>
</feature>
<dbReference type="Pfam" id="PF02517">
    <property type="entry name" value="Rce1-like"/>
    <property type="match status" value="1"/>
</dbReference>
<dbReference type="EMBL" id="FZMP01000076">
    <property type="protein sequence ID" value="SNQ60170.1"/>
    <property type="molecule type" value="Genomic_DNA"/>
</dbReference>
<feature type="transmembrane region" description="Helical" evidence="1">
    <location>
        <begin position="223"/>
        <end position="239"/>
    </location>
</feature>
<organism evidence="3 4">
    <name type="scientific">Candidatus Methanoperedens nitratireducens</name>
    <dbReference type="NCBI Taxonomy" id="1392998"/>
    <lineage>
        <taxon>Archaea</taxon>
        <taxon>Methanobacteriati</taxon>
        <taxon>Methanobacteriota</taxon>
        <taxon>Stenosarchaea group</taxon>
        <taxon>Methanomicrobia</taxon>
        <taxon>Methanosarcinales</taxon>
        <taxon>ANME-2 cluster</taxon>
        <taxon>Candidatus Methanoperedentaceae</taxon>
        <taxon>Candidatus Methanoperedens</taxon>
    </lineage>
</organism>
<name>A0A284VLL3_9EURY</name>
<keyword evidence="1" id="KW-0472">Membrane</keyword>
<dbReference type="Proteomes" id="UP000218615">
    <property type="component" value="Unassembled WGS sequence"/>
</dbReference>
<dbReference type="GO" id="GO:0004175">
    <property type="term" value="F:endopeptidase activity"/>
    <property type="evidence" value="ECO:0007669"/>
    <property type="project" value="UniProtKB-ARBA"/>
</dbReference>
<keyword evidence="1" id="KW-1133">Transmembrane helix</keyword>
<dbReference type="PANTHER" id="PTHR39430:SF1">
    <property type="entry name" value="PROTEASE"/>
    <property type="match status" value="1"/>
</dbReference>
<reference evidence="4" key="1">
    <citation type="submission" date="2017-06" db="EMBL/GenBank/DDBJ databases">
        <authorList>
            <person name="Cremers G."/>
        </authorList>
    </citation>
    <scope>NUCLEOTIDE SEQUENCE [LARGE SCALE GENOMIC DNA]</scope>
</reference>
<feature type="transmembrane region" description="Helical" evidence="1">
    <location>
        <begin position="127"/>
        <end position="148"/>
    </location>
</feature>
<sequence>MTPVIRSLLLYLMILGLVAFGAVAMSVSNIYIYVSYLIIILVVLYFSKSLKWGKSPLSGLLLGSALIGAVFLIEIIAGWIKVEGFDFNPVLFFQFLVLQVLVSAGEELSFRGYILKNLIDEIGVKNGIILSSFMFSAIHIPSIVYYRLDVSREIIALAVVGMIGVLLAMLYLAYGLMSTIGFHFAWNFLQYNVFALALTQPGLMDSRILKTNFLTGGSYGPEAGIMGFVVVFFALIIFIKKHSNLVNTPEIGEL</sequence>
<proteinExistence type="predicted"/>
<dbReference type="PANTHER" id="PTHR39430">
    <property type="entry name" value="MEMBRANE-ASSOCIATED PROTEASE-RELATED"/>
    <property type="match status" value="1"/>
</dbReference>
<keyword evidence="1" id="KW-0812">Transmembrane</keyword>
<dbReference type="AlphaFoldDB" id="A0A284VLL3"/>
<evidence type="ECO:0000313" key="4">
    <source>
        <dbReference type="Proteomes" id="UP000218615"/>
    </source>
</evidence>
<evidence type="ECO:0000259" key="2">
    <source>
        <dbReference type="Pfam" id="PF02517"/>
    </source>
</evidence>
<feature type="transmembrane region" description="Helical" evidence="1">
    <location>
        <begin position="92"/>
        <end position="115"/>
    </location>
</feature>
<protein>
    <recommendedName>
        <fullName evidence="2">CAAX prenyl protease 2/Lysostaphin resistance protein A-like domain-containing protein</fullName>
    </recommendedName>
</protein>
<feature type="transmembrane region" description="Helical" evidence="1">
    <location>
        <begin position="154"/>
        <end position="177"/>
    </location>
</feature>
<feature type="transmembrane region" description="Helical" evidence="1">
    <location>
        <begin position="184"/>
        <end position="203"/>
    </location>
</feature>
<evidence type="ECO:0000313" key="3">
    <source>
        <dbReference type="EMBL" id="SNQ60170.1"/>
    </source>
</evidence>
<evidence type="ECO:0000256" key="1">
    <source>
        <dbReference type="SAM" id="Phobius"/>
    </source>
</evidence>
<feature type="transmembrane region" description="Helical" evidence="1">
    <location>
        <begin position="59"/>
        <end position="80"/>
    </location>
</feature>